<keyword evidence="2" id="KW-0067">ATP-binding</keyword>
<reference evidence="2" key="1">
    <citation type="journal article" date="2014" name="PLoS ONE">
        <title>Transcriptome-Based Identification of ABC Transporters in the Western Tarnished Plant Bug Lygus hesperus.</title>
        <authorList>
            <person name="Hull J.J."/>
            <person name="Chaney K."/>
            <person name="Geib S.M."/>
            <person name="Fabrick J.A."/>
            <person name="Brent C.S."/>
            <person name="Walsh D."/>
            <person name="Lavine L.C."/>
        </authorList>
    </citation>
    <scope>NUCLEOTIDE SEQUENCE</scope>
</reference>
<dbReference type="GO" id="GO:0004386">
    <property type="term" value="F:helicase activity"/>
    <property type="evidence" value="ECO:0007669"/>
    <property type="project" value="UniProtKB-KW"/>
</dbReference>
<feature type="compositionally biased region" description="Polar residues" evidence="1">
    <location>
        <begin position="1"/>
        <end position="10"/>
    </location>
</feature>
<keyword evidence="2" id="KW-0547">Nucleotide-binding</keyword>
<keyword evidence="2" id="KW-0378">Hydrolase</keyword>
<protein>
    <submittedName>
        <fullName evidence="2">Regulator of telomere elongation helicase 1</fullName>
    </submittedName>
</protein>
<evidence type="ECO:0000256" key="1">
    <source>
        <dbReference type="SAM" id="MobiDB-lite"/>
    </source>
</evidence>
<dbReference type="EMBL" id="GBHO01018398">
    <property type="protein sequence ID" value="JAG25206.1"/>
    <property type="molecule type" value="Transcribed_RNA"/>
</dbReference>
<gene>
    <name evidence="2" type="primary">RTEL1</name>
    <name evidence="2" type="ORF">CM83_53086</name>
</gene>
<sequence length="125" mass="13395">PTPQKASTAIPNVLSHAPGTVRITRNLAPGPGRPGKTPVPRKKPGSTVPHTTIDLTDDDDAPSPSKPSGKSEDNSNARESTAQTNFNKNAYFYHSCCPISSLLCLSEFLGIVNSIRGLLTYNRYC</sequence>
<feature type="non-terminal residue" evidence="2">
    <location>
        <position position="1"/>
    </location>
</feature>
<proteinExistence type="predicted"/>
<dbReference type="AlphaFoldDB" id="A0A0A9Y0N6"/>
<accession>A0A0A9Y0N6</accession>
<organism evidence="2">
    <name type="scientific">Lygus hesperus</name>
    <name type="common">Western plant bug</name>
    <dbReference type="NCBI Taxonomy" id="30085"/>
    <lineage>
        <taxon>Eukaryota</taxon>
        <taxon>Metazoa</taxon>
        <taxon>Ecdysozoa</taxon>
        <taxon>Arthropoda</taxon>
        <taxon>Hexapoda</taxon>
        <taxon>Insecta</taxon>
        <taxon>Pterygota</taxon>
        <taxon>Neoptera</taxon>
        <taxon>Paraneoptera</taxon>
        <taxon>Hemiptera</taxon>
        <taxon>Heteroptera</taxon>
        <taxon>Panheteroptera</taxon>
        <taxon>Cimicomorpha</taxon>
        <taxon>Miridae</taxon>
        <taxon>Mirini</taxon>
        <taxon>Lygus</taxon>
    </lineage>
</organism>
<evidence type="ECO:0000313" key="2">
    <source>
        <dbReference type="EMBL" id="JAG25206.1"/>
    </source>
</evidence>
<reference evidence="2" key="2">
    <citation type="submission" date="2014-07" db="EMBL/GenBank/DDBJ databases">
        <authorList>
            <person name="Hull J."/>
        </authorList>
    </citation>
    <scope>NUCLEOTIDE SEQUENCE</scope>
</reference>
<keyword evidence="2" id="KW-0347">Helicase</keyword>
<feature type="region of interest" description="Disordered" evidence="1">
    <location>
        <begin position="1"/>
        <end position="82"/>
    </location>
</feature>
<name>A0A0A9Y0N6_LYGHE</name>